<organism evidence="1">
    <name type="scientific">marine sediment metagenome</name>
    <dbReference type="NCBI Taxonomy" id="412755"/>
    <lineage>
        <taxon>unclassified sequences</taxon>
        <taxon>metagenomes</taxon>
        <taxon>ecological metagenomes</taxon>
    </lineage>
</organism>
<comment type="caution">
    <text evidence="1">The sequence shown here is derived from an EMBL/GenBank/DDBJ whole genome shotgun (WGS) entry which is preliminary data.</text>
</comment>
<evidence type="ECO:0000313" key="1">
    <source>
        <dbReference type="EMBL" id="KKM65878.1"/>
    </source>
</evidence>
<name>A0A0F9J8M4_9ZZZZ</name>
<reference evidence="1" key="1">
    <citation type="journal article" date="2015" name="Nature">
        <title>Complex archaea that bridge the gap between prokaryotes and eukaryotes.</title>
        <authorList>
            <person name="Spang A."/>
            <person name="Saw J.H."/>
            <person name="Jorgensen S.L."/>
            <person name="Zaremba-Niedzwiedzka K."/>
            <person name="Martijn J."/>
            <person name="Lind A.E."/>
            <person name="van Eijk R."/>
            <person name="Schleper C."/>
            <person name="Guy L."/>
            <person name="Ettema T.J."/>
        </authorList>
    </citation>
    <scope>NUCLEOTIDE SEQUENCE</scope>
</reference>
<proteinExistence type="predicted"/>
<dbReference type="EMBL" id="LAZR01010641">
    <property type="protein sequence ID" value="KKM65878.1"/>
    <property type="molecule type" value="Genomic_DNA"/>
</dbReference>
<sequence length="47" mass="5632">MKVKKIRDITCNEKINNLFITPDNIYLIFIIKVNFYQKSQVLSLSQR</sequence>
<gene>
    <name evidence="1" type="ORF">LCGC14_1486780</name>
</gene>
<accession>A0A0F9J8M4</accession>
<dbReference type="AlphaFoldDB" id="A0A0F9J8M4"/>
<protein>
    <submittedName>
        <fullName evidence="1">Uncharacterized protein</fullName>
    </submittedName>
</protein>